<feature type="transmembrane region" description="Helical" evidence="2">
    <location>
        <begin position="79"/>
        <end position="96"/>
    </location>
</feature>
<organism evidence="3 4">
    <name type="scientific">Ktedonosporobacter rubrisoli</name>
    <dbReference type="NCBI Taxonomy" id="2509675"/>
    <lineage>
        <taxon>Bacteria</taxon>
        <taxon>Bacillati</taxon>
        <taxon>Chloroflexota</taxon>
        <taxon>Ktedonobacteria</taxon>
        <taxon>Ktedonobacterales</taxon>
        <taxon>Ktedonosporobacteraceae</taxon>
        <taxon>Ktedonosporobacter</taxon>
    </lineage>
</organism>
<feature type="region of interest" description="Disordered" evidence="1">
    <location>
        <begin position="1"/>
        <end position="24"/>
    </location>
</feature>
<keyword evidence="4" id="KW-1185">Reference proteome</keyword>
<gene>
    <name evidence="3" type="ORF">EPA93_12175</name>
</gene>
<dbReference type="RefSeq" id="WP_129887769.1">
    <property type="nucleotide sequence ID" value="NZ_CP035758.1"/>
</dbReference>
<proteinExistence type="predicted"/>
<accession>A0A4P6JN53</accession>
<reference evidence="3 4" key="1">
    <citation type="submission" date="2019-01" db="EMBL/GenBank/DDBJ databases">
        <title>Ktedonosporobacter rubrisoli SCAWS-G2.</title>
        <authorList>
            <person name="Huang Y."/>
            <person name="Yan B."/>
        </authorList>
    </citation>
    <scope>NUCLEOTIDE SEQUENCE [LARGE SCALE GENOMIC DNA]</scope>
    <source>
        <strain evidence="3 4">SCAWS-G2</strain>
    </source>
</reference>
<name>A0A4P6JN53_KTERU</name>
<keyword evidence="2" id="KW-0812">Transmembrane</keyword>
<keyword evidence="2" id="KW-1133">Transmembrane helix</keyword>
<feature type="transmembrane region" description="Helical" evidence="2">
    <location>
        <begin position="177"/>
        <end position="197"/>
    </location>
</feature>
<keyword evidence="2" id="KW-0472">Membrane</keyword>
<dbReference type="EMBL" id="CP035758">
    <property type="protein sequence ID" value="QBD76719.1"/>
    <property type="molecule type" value="Genomic_DNA"/>
</dbReference>
<feature type="transmembrane region" description="Helical" evidence="2">
    <location>
        <begin position="116"/>
        <end position="136"/>
    </location>
</feature>
<dbReference type="Proteomes" id="UP000290365">
    <property type="component" value="Chromosome"/>
</dbReference>
<evidence type="ECO:0000256" key="1">
    <source>
        <dbReference type="SAM" id="MobiDB-lite"/>
    </source>
</evidence>
<evidence type="ECO:0000313" key="4">
    <source>
        <dbReference type="Proteomes" id="UP000290365"/>
    </source>
</evidence>
<feature type="transmembrane region" description="Helical" evidence="2">
    <location>
        <begin position="148"/>
        <end position="165"/>
    </location>
</feature>
<sequence>MHQDPVQEPQHPYTQDPYSFNPYPPYDPQQAQPTFVSQTPQYAYPGNMSHDSGQGGIAPKRGTAAQLWQGLVKFLGGRGLLTAAGAVLAILSFLIMPYYSNYSGYFLASQVLDDKWWLELALPLLALIVLIAQQVIPRIKQQHMRWSLILAASGVLGILLHYWFIDAAISSNYWRPGTWGYFLGMALIAAGGLLLVLGPKKAR</sequence>
<evidence type="ECO:0000313" key="3">
    <source>
        <dbReference type="EMBL" id="QBD76719.1"/>
    </source>
</evidence>
<dbReference type="AlphaFoldDB" id="A0A4P6JN53"/>
<evidence type="ECO:0000256" key="2">
    <source>
        <dbReference type="SAM" id="Phobius"/>
    </source>
</evidence>
<protein>
    <submittedName>
        <fullName evidence="3">Uncharacterized protein</fullName>
    </submittedName>
</protein>
<dbReference type="KEGG" id="kbs:EPA93_12175"/>